<sequence>MLAAMGALGLVPSSQARTFTAPQPGDFTLTGRSPKRVVILGAGIAGLAVAYELLKAGYDVTILEAAKKVGGRNLTIRGGDEITEIGGVTQRAAFRDGTYFNAGPARIAQWMITMDYCRELGVPLEIFVNSNADAYVHTSGKSIRLRTARADTQGYLSELLAKATNQGALDADLTAADKTDLLDLLREFGQLGEQLTYDGGERRADTGPIPSVSEVLGYRIPYALTWDLAHDQAMPMFQPVGGMDRIVDALVANVGRHRIRTGTPATKITDTGREVVVEYQNGAARADYCVATLPPHVLARVPSTLPPGIVSRLGQGFVLAGGKLGLEYGRRWWELDENIYGGTSETDLDIGRIWYPSHGFHERRGLLVGYYTVADPAAVYDALSPAARLDRALRAGEQVHGPRYRKDLLSAVSMSWAKRPHVEGMMNVGLQGVPQAHGRVYLAGDWMTGLVAWQAGAFESARKAVLSIHERALKEN</sequence>
<dbReference type="Gene3D" id="3.90.660.10">
    <property type="match status" value="1"/>
</dbReference>
<dbReference type="Gene3D" id="1.20.1440.240">
    <property type="match status" value="1"/>
</dbReference>
<evidence type="ECO:0000256" key="2">
    <source>
        <dbReference type="ARBA" id="ARBA00004496"/>
    </source>
</evidence>
<dbReference type="GO" id="GO:0046592">
    <property type="term" value="F:polyamine oxidase activity"/>
    <property type="evidence" value="ECO:0007669"/>
    <property type="project" value="TreeGrafter"/>
</dbReference>
<keyword evidence="4" id="KW-0963">Cytoplasm</keyword>
<dbReference type="GO" id="GO:0005737">
    <property type="term" value="C:cytoplasm"/>
    <property type="evidence" value="ECO:0007669"/>
    <property type="project" value="UniProtKB-SubCell"/>
</dbReference>
<evidence type="ECO:0000256" key="3">
    <source>
        <dbReference type="ARBA" id="ARBA00005995"/>
    </source>
</evidence>
<evidence type="ECO:0000256" key="5">
    <source>
        <dbReference type="ARBA" id="ARBA00022630"/>
    </source>
</evidence>
<evidence type="ECO:0000256" key="1">
    <source>
        <dbReference type="ARBA" id="ARBA00001974"/>
    </source>
</evidence>
<comment type="subcellular location">
    <subcellularLocation>
        <location evidence="2">Cytoplasm</location>
    </subcellularLocation>
</comment>
<keyword evidence="5" id="KW-0285">Flavoprotein</keyword>
<dbReference type="EMBL" id="SZQA01000010">
    <property type="protein sequence ID" value="TKK88673.1"/>
    <property type="molecule type" value="Genomic_DNA"/>
</dbReference>
<accession>A0A4V5UZH3</accession>
<dbReference type="AlphaFoldDB" id="A0A4V5UZH3"/>
<dbReference type="PANTHER" id="PTHR10742:SF405">
    <property type="entry name" value="PEROXISOMAL N(1)-ACETYL-SPERMINE_SPERMIDINE OXIDASE"/>
    <property type="match status" value="1"/>
</dbReference>
<gene>
    <name evidence="9" type="ORF">FDA94_13160</name>
</gene>
<dbReference type="PANTHER" id="PTHR10742">
    <property type="entry name" value="FLAVIN MONOAMINE OXIDASE"/>
    <property type="match status" value="1"/>
</dbReference>
<dbReference type="InterPro" id="IPR002937">
    <property type="entry name" value="Amino_oxidase"/>
</dbReference>
<dbReference type="Pfam" id="PF01593">
    <property type="entry name" value="Amino_oxidase"/>
    <property type="match status" value="1"/>
</dbReference>
<comment type="cofactor">
    <cofactor evidence="1">
        <name>FAD</name>
        <dbReference type="ChEBI" id="CHEBI:57692"/>
    </cofactor>
</comment>
<dbReference type="SUPFAM" id="SSF54373">
    <property type="entry name" value="FAD-linked reductases, C-terminal domain"/>
    <property type="match status" value="1"/>
</dbReference>
<evidence type="ECO:0000313" key="9">
    <source>
        <dbReference type="EMBL" id="TKK88673.1"/>
    </source>
</evidence>
<dbReference type="InterPro" id="IPR050281">
    <property type="entry name" value="Flavin_monoamine_oxidase"/>
</dbReference>
<evidence type="ECO:0000256" key="6">
    <source>
        <dbReference type="ARBA" id="ARBA00022827"/>
    </source>
</evidence>
<evidence type="ECO:0000259" key="8">
    <source>
        <dbReference type="Pfam" id="PF01593"/>
    </source>
</evidence>
<evidence type="ECO:0000313" key="10">
    <source>
        <dbReference type="Proteomes" id="UP000308705"/>
    </source>
</evidence>
<evidence type="ECO:0000256" key="7">
    <source>
        <dbReference type="ARBA" id="ARBA00023002"/>
    </source>
</evidence>
<dbReference type="Proteomes" id="UP000308705">
    <property type="component" value="Unassembled WGS sequence"/>
</dbReference>
<organism evidence="9 10">
    <name type="scientific">Herbidospora galbida</name>
    <dbReference type="NCBI Taxonomy" id="2575442"/>
    <lineage>
        <taxon>Bacteria</taxon>
        <taxon>Bacillati</taxon>
        <taxon>Actinomycetota</taxon>
        <taxon>Actinomycetes</taxon>
        <taxon>Streptosporangiales</taxon>
        <taxon>Streptosporangiaceae</taxon>
        <taxon>Herbidospora</taxon>
    </lineage>
</organism>
<dbReference type="OrthoDB" id="337830at2"/>
<feature type="domain" description="Amine oxidase" evidence="8">
    <location>
        <begin position="44"/>
        <end position="465"/>
    </location>
</feature>
<evidence type="ECO:0000256" key="4">
    <source>
        <dbReference type="ARBA" id="ARBA00022490"/>
    </source>
</evidence>
<proteinExistence type="inferred from homology"/>
<protein>
    <submittedName>
        <fullName evidence="9">FAD-dependent oxidoreductase</fullName>
    </submittedName>
</protein>
<keyword evidence="10" id="KW-1185">Reference proteome</keyword>
<dbReference type="Gene3D" id="3.50.50.60">
    <property type="entry name" value="FAD/NAD(P)-binding domain"/>
    <property type="match status" value="1"/>
</dbReference>
<keyword evidence="6" id="KW-0274">FAD</keyword>
<dbReference type="PRINTS" id="PR00419">
    <property type="entry name" value="ADXRDTASE"/>
</dbReference>
<reference evidence="9 10" key="1">
    <citation type="submission" date="2019-04" db="EMBL/GenBank/DDBJ databases">
        <title>Herbidospora sp. NEAU-GS14.nov., a novel actinomycete isolated from soil.</title>
        <authorList>
            <person name="Han L."/>
        </authorList>
    </citation>
    <scope>NUCLEOTIDE SEQUENCE [LARGE SCALE GENOMIC DNA]</scope>
    <source>
        <strain evidence="9 10">NEAU-GS14</strain>
    </source>
</reference>
<comment type="similarity">
    <text evidence="3">Belongs to the flavin monoamine oxidase family.</text>
</comment>
<dbReference type="InterPro" id="IPR036188">
    <property type="entry name" value="FAD/NAD-bd_sf"/>
</dbReference>
<comment type="caution">
    <text evidence="9">The sequence shown here is derived from an EMBL/GenBank/DDBJ whole genome shotgun (WGS) entry which is preliminary data.</text>
</comment>
<keyword evidence="7" id="KW-0560">Oxidoreductase</keyword>
<name>A0A4V5UZH3_9ACTN</name>
<dbReference type="SUPFAM" id="SSF51905">
    <property type="entry name" value="FAD/NAD(P)-binding domain"/>
    <property type="match status" value="1"/>
</dbReference>